<organism evidence="6 7">
    <name type="scientific">Keguizhuia sedimenti</name>
    <dbReference type="NCBI Taxonomy" id="3064264"/>
    <lineage>
        <taxon>Bacteria</taxon>
        <taxon>Pseudomonadati</taxon>
        <taxon>Pseudomonadota</taxon>
        <taxon>Betaproteobacteria</taxon>
        <taxon>Burkholderiales</taxon>
        <taxon>Oxalobacteraceae</taxon>
        <taxon>Keguizhuia</taxon>
    </lineage>
</organism>
<dbReference type="PROSITE" id="PS51257">
    <property type="entry name" value="PROKAR_LIPOPROTEIN"/>
    <property type="match status" value="1"/>
</dbReference>
<evidence type="ECO:0000256" key="4">
    <source>
        <dbReference type="ARBA" id="ARBA00023136"/>
    </source>
</evidence>
<reference evidence="6 7" key="1">
    <citation type="submission" date="2023-08" db="EMBL/GenBank/DDBJ databases">
        <title>Oxalobacteraceae gen .nov., isolated from river sludge outside the plant.</title>
        <authorList>
            <person name="Zhao S.Y."/>
        </authorList>
    </citation>
    <scope>NUCLEOTIDE SEQUENCE [LARGE SCALE GENOMIC DNA]</scope>
    <source>
        <strain evidence="6 7">R-40</strain>
    </source>
</reference>
<dbReference type="PANTHER" id="PTHR30026">
    <property type="entry name" value="OUTER MEMBRANE PROTEIN TOLC"/>
    <property type="match status" value="1"/>
</dbReference>
<name>A0ABU1BT02_9BURK</name>
<dbReference type="PANTHER" id="PTHR30026:SF21">
    <property type="entry name" value="SLR1270 PROTEIN"/>
    <property type="match status" value="1"/>
</dbReference>
<comment type="subcellular location">
    <subcellularLocation>
        <location evidence="1">Cell outer membrane</location>
    </subcellularLocation>
</comment>
<dbReference type="SUPFAM" id="SSF56954">
    <property type="entry name" value="Outer membrane efflux proteins (OEP)"/>
    <property type="match status" value="1"/>
</dbReference>
<evidence type="ECO:0000256" key="2">
    <source>
        <dbReference type="ARBA" id="ARBA00022452"/>
    </source>
</evidence>
<evidence type="ECO:0000256" key="1">
    <source>
        <dbReference type="ARBA" id="ARBA00004442"/>
    </source>
</evidence>
<evidence type="ECO:0000256" key="3">
    <source>
        <dbReference type="ARBA" id="ARBA00022692"/>
    </source>
</evidence>
<gene>
    <name evidence="6" type="ORF">Q8A64_17240</name>
</gene>
<dbReference type="Gene3D" id="1.20.1600.10">
    <property type="entry name" value="Outer membrane efflux proteins (OEP)"/>
    <property type="match status" value="1"/>
</dbReference>
<keyword evidence="7" id="KW-1185">Reference proteome</keyword>
<proteinExistence type="predicted"/>
<evidence type="ECO:0000313" key="6">
    <source>
        <dbReference type="EMBL" id="MDQ9172160.1"/>
    </source>
</evidence>
<protein>
    <submittedName>
        <fullName evidence="6">TolC family protein</fullName>
    </submittedName>
</protein>
<dbReference type="EMBL" id="JAUYVH010000017">
    <property type="protein sequence ID" value="MDQ9172160.1"/>
    <property type="molecule type" value="Genomic_DNA"/>
</dbReference>
<evidence type="ECO:0000313" key="7">
    <source>
        <dbReference type="Proteomes" id="UP001225596"/>
    </source>
</evidence>
<sequence>MLSPKNARLVARPMLSWQGWGIAAACLGSFIVATSALANTFAISLPEAQRLAIERSRQLAAKDYAVAASTDMAIAAGQLPDPVVSAGIENLPLSGDERFSLSKESMTMRRIGVMQEITRSEKRRYRSERYEREAEKGLAEKANTIAAIQRDTALAWLDLYYAQQAAQIVSETGDQAKLEIQAAQGAYRGGRGTQSDVIAAQSALTSFEDRMSEAKRRVTTAKTMLARWIGEAAYSPLAMLPELNAIRLDKTSLATELAHHPEISVLKKQEEVAVAEANLARANKKADWSVELAYQQRGSEYGDMVSVGISIPLQWDQKNRQERELAAKLAMVEEAKAEREEQLRMHIAQTEVLINEWQNGKERLGRYRQELIPLANQRTAAAIAAYRGGKGMLSDVLMARRNEIDTRLQALQLEMDTARLWAQLNYLTPDDSLANPHHPSAGEK</sequence>
<comment type="caution">
    <text evidence="6">The sequence shown here is derived from an EMBL/GenBank/DDBJ whole genome shotgun (WGS) entry which is preliminary data.</text>
</comment>
<keyword evidence="3" id="KW-0812">Transmembrane</keyword>
<keyword evidence="5" id="KW-0998">Cell outer membrane</keyword>
<evidence type="ECO:0000256" key="5">
    <source>
        <dbReference type="ARBA" id="ARBA00023237"/>
    </source>
</evidence>
<dbReference type="RefSeq" id="WP_338438168.1">
    <property type="nucleotide sequence ID" value="NZ_JAUYVH010000017.1"/>
</dbReference>
<dbReference type="Proteomes" id="UP001225596">
    <property type="component" value="Unassembled WGS sequence"/>
</dbReference>
<accession>A0ABU1BT02</accession>
<dbReference type="InterPro" id="IPR051906">
    <property type="entry name" value="TolC-like"/>
</dbReference>
<keyword evidence="2" id="KW-1134">Transmembrane beta strand</keyword>
<keyword evidence="4" id="KW-0472">Membrane</keyword>